<dbReference type="GO" id="GO:0004567">
    <property type="term" value="F:beta-mannosidase activity"/>
    <property type="evidence" value="ECO:0007669"/>
    <property type="project" value="TreeGrafter"/>
</dbReference>
<dbReference type="GO" id="GO:0006516">
    <property type="term" value="P:glycoprotein catabolic process"/>
    <property type="evidence" value="ECO:0007669"/>
    <property type="project" value="TreeGrafter"/>
</dbReference>
<dbReference type="Proteomes" id="UP000663836">
    <property type="component" value="Unassembled WGS sequence"/>
</dbReference>
<dbReference type="Gene3D" id="3.20.20.80">
    <property type="entry name" value="Glycosidases"/>
    <property type="match status" value="1"/>
</dbReference>
<dbReference type="EMBL" id="CAJOBD010054442">
    <property type="protein sequence ID" value="CAF4361998.1"/>
    <property type="molecule type" value="Genomic_DNA"/>
</dbReference>
<protein>
    <recommendedName>
        <fullName evidence="2">Glycoside hydrolase family 2 catalytic domain-containing protein</fullName>
    </recommendedName>
</protein>
<dbReference type="GO" id="GO:0005975">
    <property type="term" value="P:carbohydrate metabolic process"/>
    <property type="evidence" value="ECO:0007669"/>
    <property type="project" value="InterPro"/>
</dbReference>
<dbReference type="InterPro" id="IPR050887">
    <property type="entry name" value="Beta-mannosidase_GH2"/>
</dbReference>
<keyword evidence="1" id="KW-0378">Hydrolase</keyword>
<evidence type="ECO:0000256" key="1">
    <source>
        <dbReference type="ARBA" id="ARBA00023295"/>
    </source>
</evidence>
<feature type="non-terminal residue" evidence="3">
    <location>
        <position position="126"/>
    </location>
</feature>
<dbReference type="InterPro" id="IPR017853">
    <property type="entry name" value="GH"/>
</dbReference>
<accession>A0A820LS41</accession>
<dbReference type="Pfam" id="PF02836">
    <property type="entry name" value="Glyco_hydro_2_C"/>
    <property type="match status" value="1"/>
</dbReference>
<gene>
    <name evidence="3" type="ORF">JBS370_LOCUS42259</name>
</gene>
<proteinExistence type="predicted"/>
<dbReference type="PANTHER" id="PTHR43730">
    <property type="entry name" value="BETA-MANNOSIDASE"/>
    <property type="match status" value="1"/>
</dbReference>
<evidence type="ECO:0000259" key="2">
    <source>
        <dbReference type="Pfam" id="PF02836"/>
    </source>
</evidence>
<feature type="non-terminal residue" evidence="3">
    <location>
        <position position="1"/>
    </location>
</feature>
<dbReference type="AlphaFoldDB" id="A0A820LS41"/>
<feature type="domain" description="Glycoside hydrolase family 2 catalytic" evidence="2">
    <location>
        <begin position="3"/>
        <end position="68"/>
    </location>
</feature>
<comment type="caution">
    <text evidence="3">The sequence shown here is derived from an EMBL/GenBank/DDBJ whole genome shotgun (WGS) entry which is preliminary data.</text>
</comment>
<organism evidence="3 4">
    <name type="scientific">Rotaria sordida</name>
    <dbReference type="NCBI Taxonomy" id="392033"/>
    <lineage>
        <taxon>Eukaryota</taxon>
        <taxon>Metazoa</taxon>
        <taxon>Spiralia</taxon>
        <taxon>Gnathifera</taxon>
        <taxon>Rotifera</taxon>
        <taxon>Eurotatoria</taxon>
        <taxon>Bdelloidea</taxon>
        <taxon>Philodinida</taxon>
        <taxon>Philodinidae</taxon>
        <taxon>Rotaria</taxon>
    </lineage>
</organism>
<evidence type="ECO:0000313" key="3">
    <source>
        <dbReference type="EMBL" id="CAF4361998.1"/>
    </source>
</evidence>
<keyword evidence="1" id="KW-0326">Glycosidase</keyword>
<dbReference type="SUPFAM" id="SSF51445">
    <property type="entry name" value="(Trans)glycosidases"/>
    <property type="match status" value="1"/>
</dbReference>
<reference evidence="3" key="1">
    <citation type="submission" date="2021-02" db="EMBL/GenBank/DDBJ databases">
        <authorList>
            <person name="Nowell W R."/>
        </authorList>
    </citation>
    <scope>NUCLEOTIDE SEQUENCE</scope>
</reference>
<name>A0A820LS41_9BILA</name>
<dbReference type="PANTHER" id="PTHR43730:SF1">
    <property type="entry name" value="BETA-MANNOSIDASE"/>
    <property type="match status" value="1"/>
</dbReference>
<dbReference type="InterPro" id="IPR006103">
    <property type="entry name" value="Glyco_hydro_2_cat"/>
</dbReference>
<evidence type="ECO:0000313" key="4">
    <source>
        <dbReference type="Proteomes" id="UP000663836"/>
    </source>
</evidence>
<sequence length="126" mass="14669">YPVNDEFLKNVHDEIIYQVKRLQSHPSIVLWSGNNENEAVIAENWYNVLQEKMNKTKDDYRKLYIHTVMDAIQQVDQGNNRPFVSSSPSNGLETIAENYIARNPEDSLYGDVHFYGYQIDTWAPTT</sequence>